<keyword evidence="3" id="KW-1185">Reference proteome</keyword>
<name>A0A556N3E9_9FLAO</name>
<feature type="chain" id="PRO_5022162273" description="T9SS type A sorting domain-containing protein" evidence="1">
    <location>
        <begin position="23"/>
        <end position="268"/>
    </location>
</feature>
<dbReference type="EMBL" id="VLPL01000002">
    <property type="protein sequence ID" value="TSJ46615.1"/>
    <property type="molecule type" value="Genomic_DNA"/>
</dbReference>
<comment type="caution">
    <text evidence="2">The sequence shown here is derived from an EMBL/GenBank/DDBJ whole genome shotgun (WGS) entry which is preliminary data.</text>
</comment>
<dbReference type="OrthoDB" id="1466693at2"/>
<organism evidence="2 3">
    <name type="scientific">Fluviicola chungangensis</name>
    <dbReference type="NCBI Taxonomy" id="2597671"/>
    <lineage>
        <taxon>Bacteria</taxon>
        <taxon>Pseudomonadati</taxon>
        <taxon>Bacteroidota</taxon>
        <taxon>Flavobacteriia</taxon>
        <taxon>Flavobacteriales</taxon>
        <taxon>Crocinitomicaceae</taxon>
        <taxon>Fluviicola</taxon>
    </lineage>
</organism>
<dbReference type="RefSeq" id="WP_144332152.1">
    <property type="nucleotide sequence ID" value="NZ_VLPL01000002.1"/>
</dbReference>
<reference evidence="2 3" key="1">
    <citation type="submission" date="2019-07" db="EMBL/GenBank/DDBJ databases">
        <authorList>
            <person name="Huq M.A."/>
        </authorList>
    </citation>
    <scope>NUCLEOTIDE SEQUENCE [LARGE SCALE GENOMIC DNA]</scope>
    <source>
        <strain evidence="2 3">MAH-3</strain>
    </source>
</reference>
<evidence type="ECO:0008006" key="4">
    <source>
        <dbReference type="Google" id="ProtNLM"/>
    </source>
</evidence>
<dbReference type="Proteomes" id="UP000316008">
    <property type="component" value="Unassembled WGS sequence"/>
</dbReference>
<feature type="signal peptide" evidence="1">
    <location>
        <begin position="1"/>
        <end position="22"/>
    </location>
</feature>
<evidence type="ECO:0000313" key="2">
    <source>
        <dbReference type="EMBL" id="TSJ46615.1"/>
    </source>
</evidence>
<evidence type="ECO:0000313" key="3">
    <source>
        <dbReference type="Proteomes" id="UP000316008"/>
    </source>
</evidence>
<keyword evidence="1" id="KW-0732">Signal</keyword>
<protein>
    <recommendedName>
        <fullName evidence="4">T9SS type A sorting domain-containing protein</fullName>
    </recommendedName>
</protein>
<accession>A0A556N3E9</accession>
<sequence length="268" mass="29607">MKQIKLFLLCSFALLLSFSSSAVLSIEGSYQGKNLYVQNPEDGDGFGFCATKVTVNGDILPGGTAISAFEIDFSLFNIEIGEPVFIVIEHNDGCKPKILNPEVLLPRSTFNTVDIQIQNSGMLTWKTTNEQGKLPFIIEQYRWNKWVKIGEVQGKGTPGTNSYEFLVAPHSGENTVRVVQIDHSGAKRNSKDVKFTSSVPPVVKNPVKVKDQINFTASGKPIETKYEIYDAYGNIVKKGIGSSVPCSNLLKGAYYINFDNKTEKFFKG</sequence>
<proteinExistence type="predicted"/>
<dbReference type="AlphaFoldDB" id="A0A556N3E9"/>
<evidence type="ECO:0000256" key="1">
    <source>
        <dbReference type="SAM" id="SignalP"/>
    </source>
</evidence>
<gene>
    <name evidence="2" type="ORF">FO442_05500</name>
</gene>